<evidence type="ECO:0000313" key="2">
    <source>
        <dbReference type="EMBL" id="KAK8869195.1"/>
    </source>
</evidence>
<sequence length="122" mass="13248">MAPLVFEQNLDLAENIIPRVQELALGVGLLSDQHLKASRLDAAEAFAFSSTTLPILLMHRPSRMEILGRFCSACSPSVSRRSPASGISKISSRMRSMTAPSGARSIRSRMVLLSHSVAYPSH</sequence>
<evidence type="ECO:0000313" key="3">
    <source>
        <dbReference type="Proteomes" id="UP001390339"/>
    </source>
</evidence>
<feature type="region of interest" description="Disordered" evidence="1">
    <location>
        <begin position="78"/>
        <end position="103"/>
    </location>
</feature>
<dbReference type="Proteomes" id="UP001390339">
    <property type="component" value="Unassembled WGS sequence"/>
</dbReference>
<evidence type="ECO:0000256" key="1">
    <source>
        <dbReference type="SAM" id="MobiDB-lite"/>
    </source>
</evidence>
<reference evidence="2 3" key="1">
    <citation type="journal article" date="2024" name="IMA Fungus">
        <title>Apiospora arundinis, a panoply of carbohydrate-active enzymes and secondary metabolites.</title>
        <authorList>
            <person name="Sorensen T."/>
            <person name="Petersen C."/>
            <person name="Muurmann A.T."/>
            <person name="Christiansen J.V."/>
            <person name="Brundto M.L."/>
            <person name="Overgaard C.K."/>
            <person name="Boysen A.T."/>
            <person name="Wollenberg R.D."/>
            <person name="Larsen T.O."/>
            <person name="Sorensen J.L."/>
            <person name="Nielsen K.L."/>
            <person name="Sondergaard T.E."/>
        </authorList>
    </citation>
    <scope>NUCLEOTIDE SEQUENCE [LARGE SCALE GENOMIC DNA]</scope>
    <source>
        <strain evidence="2 3">AAU 773</strain>
    </source>
</reference>
<proteinExistence type="predicted"/>
<accession>A0ABR2IWG6</accession>
<dbReference type="EMBL" id="JAPCWZ010000004">
    <property type="protein sequence ID" value="KAK8869195.1"/>
    <property type="molecule type" value="Genomic_DNA"/>
</dbReference>
<comment type="caution">
    <text evidence="2">The sequence shown here is derived from an EMBL/GenBank/DDBJ whole genome shotgun (WGS) entry which is preliminary data.</text>
</comment>
<protein>
    <submittedName>
        <fullName evidence="2">Uncharacterized protein</fullName>
    </submittedName>
</protein>
<keyword evidence="3" id="KW-1185">Reference proteome</keyword>
<feature type="compositionally biased region" description="Polar residues" evidence="1">
    <location>
        <begin position="88"/>
        <end position="99"/>
    </location>
</feature>
<organism evidence="2 3">
    <name type="scientific">Apiospora arundinis</name>
    <dbReference type="NCBI Taxonomy" id="335852"/>
    <lineage>
        <taxon>Eukaryota</taxon>
        <taxon>Fungi</taxon>
        <taxon>Dikarya</taxon>
        <taxon>Ascomycota</taxon>
        <taxon>Pezizomycotina</taxon>
        <taxon>Sordariomycetes</taxon>
        <taxon>Xylariomycetidae</taxon>
        <taxon>Amphisphaeriales</taxon>
        <taxon>Apiosporaceae</taxon>
        <taxon>Apiospora</taxon>
    </lineage>
</organism>
<gene>
    <name evidence="2" type="ORF">PGQ11_007773</name>
</gene>
<name>A0ABR2IWG6_9PEZI</name>